<dbReference type="InterPro" id="IPR003439">
    <property type="entry name" value="ABC_transporter-like_ATP-bd"/>
</dbReference>
<evidence type="ECO:0000313" key="8">
    <source>
        <dbReference type="EMBL" id="QYO79172.1"/>
    </source>
</evidence>
<proteinExistence type="inferred from homology"/>
<sequence length="361" mass="39831">MARITLERLGHAYNRSDGTPNYALYPLDLVWEDGGTYALLGPSGCGKSTMLNIVSGLLTPSEGRVLINGRDVTGTRVAQRNIAQVFQFPVVYASKSVYENLAFPLRCRNMANREVDRRVNEIAELLNLDTILHRPARKLTPDAKQLISLGRGLVRDDVAVILMDEPLTVIDPQLKFHLRRKLKDISARHGHTLVYVTHDQNEAMTLAENVIVMDNGRVAQVGTPQELFENPTHAHVGYFIGSPSMNFLPVSLYNGKLSIAGQVVAFGTVEVPEGGNLLLGIRPEFVEILPEASPNALKAKLSEVQDLGTYQIVTGQLADGQCVKIKTKSFKGIPGDEFAFRLVQDRIRMFCDGKQVKALLT</sequence>
<dbReference type="InterPro" id="IPR027417">
    <property type="entry name" value="P-loop_NTPase"/>
</dbReference>
<dbReference type="CDD" id="cd03259">
    <property type="entry name" value="ABC_Carb_Solutes_like"/>
    <property type="match status" value="1"/>
</dbReference>
<reference evidence="8 9" key="1">
    <citation type="submission" date="2021-08" db="EMBL/GenBank/DDBJ databases">
        <title>Devosia salina sp. nov., isolated from the South China Sea sediment.</title>
        <authorList>
            <person name="Zhou Z."/>
        </authorList>
    </citation>
    <scope>NUCLEOTIDE SEQUENCE [LARGE SCALE GENOMIC DNA]</scope>
    <source>
        <strain evidence="8 9">SCS-3</strain>
    </source>
</reference>
<dbReference type="Gene3D" id="2.40.50.100">
    <property type="match status" value="1"/>
</dbReference>
<dbReference type="SMART" id="SM00382">
    <property type="entry name" value="AAA"/>
    <property type="match status" value="1"/>
</dbReference>
<dbReference type="Gene3D" id="3.40.50.300">
    <property type="entry name" value="P-loop containing nucleotide triphosphate hydrolases"/>
    <property type="match status" value="1"/>
</dbReference>
<evidence type="ECO:0000259" key="7">
    <source>
        <dbReference type="PROSITE" id="PS50893"/>
    </source>
</evidence>
<dbReference type="PROSITE" id="PS50893">
    <property type="entry name" value="ABC_TRANSPORTER_2"/>
    <property type="match status" value="1"/>
</dbReference>
<dbReference type="PANTHER" id="PTHR43875:SF14">
    <property type="entry name" value="ABC TRANSPORTER ATP-BINDING PROTEIN"/>
    <property type="match status" value="1"/>
</dbReference>
<dbReference type="InterPro" id="IPR008995">
    <property type="entry name" value="Mo/tungstate-bd_C_term_dom"/>
</dbReference>
<dbReference type="Pfam" id="PF17912">
    <property type="entry name" value="OB_MalK"/>
    <property type="match status" value="1"/>
</dbReference>
<keyword evidence="2" id="KW-0813">Transport</keyword>
<gene>
    <name evidence="8" type="ORF">K1X15_18720</name>
</gene>
<dbReference type="GO" id="GO:0005524">
    <property type="term" value="F:ATP binding"/>
    <property type="evidence" value="ECO:0007669"/>
    <property type="project" value="UniProtKB-KW"/>
</dbReference>
<feature type="domain" description="ABC transporter" evidence="7">
    <location>
        <begin position="4"/>
        <end position="240"/>
    </location>
</feature>
<dbReference type="SUPFAM" id="SSF50331">
    <property type="entry name" value="MOP-like"/>
    <property type="match status" value="1"/>
</dbReference>
<keyword evidence="4" id="KW-0547">Nucleotide-binding</keyword>
<dbReference type="RefSeq" id="WP_220307617.1">
    <property type="nucleotide sequence ID" value="NZ_CP080590.1"/>
</dbReference>
<dbReference type="InterPro" id="IPR015853">
    <property type="entry name" value="ABC_transpr_FbpC"/>
</dbReference>
<dbReference type="Gene3D" id="2.40.50.140">
    <property type="entry name" value="Nucleic acid-binding proteins"/>
    <property type="match status" value="1"/>
</dbReference>
<dbReference type="Proteomes" id="UP000825799">
    <property type="component" value="Chromosome"/>
</dbReference>
<evidence type="ECO:0000256" key="2">
    <source>
        <dbReference type="ARBA" id="ARBA00022448"/>
    </source>
</evidence>
<dbReference type="InterPro" id="IPR047641">
    <property type="entry name" value="ABC_transpr_MalK/UgpC-like"/>
</dbReference>
<accession>A0ABX8WNI2</accession>
<evidence type="ECO:0000256" key="3">
    <source>
        <dbReference type="ARBA" id="ARBA00022475"/>
    </source>
</evidence>
<keyword evidence="3" id="KW-1003">Cell membrane</keyword>
<organism evidence="8 9">
    <name type="scientific">Devosia salina</name>
    <dbReference type="NCBI Taxonomy" id="2860336"/>
    <lineage>
        <taxon>Bacteria</taxon>
        <taxon>Pseudomonadati</taxon>
        <taxon>Pseudomonadota</taxon>
        <taxon>Alphaproteobacteria</taxon>
        <taxon>Hyphomicrobiales</taxon>
        <taxon>Devosiaceae</taxon>
        <taxon>Devosia</taxon>
    </lineage>
</organism>
<evidence type="ECO:0000256" key="6">
    <source>
        <dbReference type="ARBA" id="ARBA00023136"/>
    </source>
</evidence>
<dbReference type="InterPro" id="IPR012340">
    <property type="entry name" value="NA-bd_OB-fold"/>
</dbReference>
<comment type="similarity">
    <text evidence="1">Belongs to the ABC transporter superfamily.</text>
</comment>
<dbReference type="PANTHER" id="PTHR43875">
    <property type="entry name" value="MALTODEXTRIN IMPORT ATP-BINDING PROTEIN MSMX"/>
    <property type="match status" value="1"/>
</dbReference>
<keyword evidence="5 8" id="KW-0067">ATP-binding</keyword>
<dbReference type="SUPFAM" id="SSF52540">
    <property type="entry name" value="P-loop containing nucleoside triphosphate hydrolases"/>
    <property type="match status" value="1"/>
</dbReference>
<dbReference type="Pfam" id="PF00005">
    <property type="entry name" value="ABC_tran"/>
    <property type="match status" value="1"/>
</dbReference>
<evidence type="ECO:0000256" key="1">
    <source>
        <dbReference type="ARBA" id="ARBA00005417"/>
    </source>
</evidence>
<dbReference type="EMBL" id="CP080590">
    <property type="protein sequence ID" value="QYO79172.1"/>
    <property type="molecule type" value="Genomic_DNA"/>
</dbReference>
<evidence type="ECO:0000256" key="5">
    <source>
        <dbReference type="ARBA" id="ARBA00022840"/>
    </source>
</evidence>
<dbReference type="InterPro" id="IPR003593">
    <property type="entry name" value="AAA+_ATPase"/>
</dbReference>
<evidence type="ECO:0000313" key="9">
    <source>
        <dbReference type="Proteomes" id="UP000825799"/>
    </source>
</evidence>
<keyword evidence="9" id="KW-1185">Reference proteome</keyword>
<keyword evidence="6" id="KW-0472">Membrane</keyword>
<dbReference type="InterPro" id="IPR040582">
    <property type="entry name" value="OB_MalK-like"/>
</dbReference>
<evidence type="ECO:0000256" key="4">
    <source>
        <dbReference type="ARBA" id="ARBA00022741"/>
    </source>
</evidence>
<name>A0ABX8WNI2_9HYPH</name>
<protein>
    <submittedName>
        <fullName evidence="8">ABC transporter ATP-binding protein</fullName>
    </submittedName>
</protein>